<dbReference type="PANTHER" id="PTHR14240:SF1">
    <property type="entry name" value="PROTEIN FANTOM-RELATED"/>
    <property type="match status" value="1"/>
</dbReference>
<accession>A0A0C2CT94</accession>
<dbReference type="Gene3D" id="2.60.40.150">
    <property type="entry name" value="C2 domain"/>
    <property type="match status" value="1"/>
</dbReference>
<feature type="compositionally biased region" description="Polar residues" evidence="1">
    <location>
        <begin position="185"/>
        <end position="195"/>
    </location>
</feature>
<evidence type="ECO:0000313" key="3">
    <source>
        <dbReference type="Proteomes" id="UP000054047"/>
    </source>
</evidence>
<dbReference type="InterPro" id="IPR031139">
    <property type="entry name" value="RPGRIP1_fam"/>
</dbReference>
<sequence>NGITIELYSPQGTSYTLLAAGVVNLKPLLQKGAKSRYVGELKLISLELSSTIATLNYELNTTEELAKSITSYQFFSFSPYFTNYVTSSKTAEFNSKRDWSLPKEAVESYLGETEITFFLFENRPEGKEEKDGVLAMLSLPLAPLAENKPIKGSFMMTRADGNDSGVYLDVNVMWKHGLSHFAPKPTTTSSVAESTPETKEIQEVPPTPSKPTVLPQESVDIIRRDSSSSDDIYSPVSVVSPKIPSVTEILQSNGRTPEREDIETISLKDSSRNSDGPSANNTAPQVQEDQSSSSSASSAPTQTVVPDAPPLSASESEGSVQSQSEGTVVIDAGSRDSDALPVETMSKMEKDKNEIRSLLGDLPPIAKPRLSK</sequence>
<name>A0A0C2CT94_9BILA</name>
<feature type="compositionally biased region" description="Basic and acidic residues" evidence="1">
    <location>
        <begin position="346"/>
        <end position="355"/>
    </location>
</feature>
<dbReference type="Proteomes" id="UP000054047">
    <property type="component" value="Unassembled WGS sequence"/>
</dbReference>
<dbReference type="OrthoDB" id="2133912at2759"/>
<dbReference type="GO" id="GO:1905515">
    <property type="term" value="P:non-motile cilium assembly"/>
    <property type="evidence" value="ECO:0007669"/>
    <property type="project" value="TreeGrafter"/>
</dbReference>
<feature type="compositionally biased region" description="Low complexity" evidence="1">
    <location>
        <begin position="312"/>
        <end position="326"/>
    </location>
</feature>
<gene>
    <name evidence="2" type="ORF">ANCDUO_16861</name>
</gene>
<dbReference type="InterPro" id="IPR035892">
    <property type="entry name" value="C2_domain_sf"/>
</dbReference>
<reference evidence="2 3" key="1">
    <citation type="submission" date="2013-12" db="EMBL/GenBank/DDBJ databases">
        <title>Draft genome of the parsitic nematode Ancylostoma duodenale.</title>
        <authorList>
            <person name="Mitreva M."/>
        </authorList>
    </citation>
    <scope>NUCLEOTIDE SEQUENCE [LARGE SCALE GENOMIC DNA]</scope>
    <source>
        <strain evidence="2 3">Zhejiang</strain>
    </source>
</reference>
<dbReference type="AlphaFoldDB" id="A0A0C2CT94"/>
<protein>
    <submittedName>
        <fullName evidence="2">Uncharacterized protein</fullName>
    </submittedName>
</protein>
<dbReference type="EMBL" id="KN742224">
    <property type="protein sequence ID" value="KIH53022.1"/>
    <property type="molecule type" value="Genomic_DNA"/>
</dbReference>
<dbReference type="PANTHER" id="PTHR14240">
    <property type="entry name" value="RETINITIS PIGMENTOSA GTPASE REGULATOR-INTERACTING PROTEIN"/>
    <property type="match status" value="1"/>
</dbReference>
<feature type="region of interest" description="Disordered" evidence="1">
    <location>
        <begin position="248"/>
        <end position="372"/>
    </location>
</feature>
<proteinExistence type="predicted"/>
<feature type="non-terminal residue" evidence="2">
    <location>
        <position position="372"/>
    </location>
</feature>
<evidence type="ECO:0000256" key="1">
    <source>
        <dbReference type="SAM" id="MobiDB-lite"/>
    </source>
</evidence>
<dbReference type="GO" id="GO:0035869">
    <property type="term" value="C:ciliary transition zone"/>
    <property type="evidence" value="ECO:0007669"/>
    <property type="project" value="TreeGrafter"/>
</dbReference>
<feature type="region of interest" description="Disordered" evidence="1">
    <location>
        <begin position="183"/>
        <end position="218"/>
    </location>
</feature>
<feature type="compositionally biased region" description="Polar residues" evidence="1">
    <location>
        <begin position="273"/>
        <end position="290"/>
    </location>
</feature>
<feature type="non-terminal residue" evidence="2">
    <location>
        <position position="1"/>
    </location>
</feature>
<evidence type="ECO:0000313" key="2">
    <source>
        <dbReference type="EMBL" id="KIH53022.1"/>
    </source>
</evidence>
<organism evidence="2 3">
    <name type="scientific">Ancylostoma duodenale</name>
    <dbReference type="NCBI Taxonomy" id="51022"/>
    <lineage>
        <taxon>Eukaryota</taxon>
        <taxon>Metazoa</taxon>
        <taxon>Ecdysozoa</taxon>
        <taxon>Nematoda</taxon>
        <taxon>Chromadorea</taxon>
        <taxon>Rhabditida</taxon>
        <taxon>Rhabditina</taxon>
        <taxon>Rhabditomorpha</taxon>
        <taxon>Strongyloidea</taxon>
        <taxon>Ancylostomatidae</taxon>
        <taxon>Ancylostomatinae</taxon>
        <taxon>Ancylostoma</taxon>
    </lineage>
</organism>
<keyword evidence="3" id="KW-1185">Reference proteome</keyword>